<evidence type="ECO:0000313" key="2">
    <source>
        <dbReference type="EMBL" id="KHJ96425.1"/>
    </source>
</evidence>
<gene>
    <name evidence="2" type="ORF">OESDEN_03609</name>
</gene>
<reference evidence="2 3" key="1">
    <citation type="submission" date="2014-03" db="EMBL/GenBank/DDBJ databases">
        <title>Draft genome of the hookworm Oesophagostomum dentatum.</title>
        <authorList>
            <person name="Mitreva M."/>
        </authorList>
    </citation>
    <scope>NUCLEOTIDE SEQUENCE [LARGE SCALE GENOMIC DNA]</scope>
    <source>
        <strain evidence="2 3">OD-Hann</strain>
    </source>
</reference>
<keyword evidence="3" id="KW-1185">Reference proteome</keyword>
<evidence type="ECO:0000313" key="3">
    <source>
        <dbReference type="Proteomes" id="UP000053660"/>
    </source>
</evidence>
<evidence type="ECO:0000259" key="1">
    <source>
        <dbReference type="Pfam" id="PF24642"/>
    </source>
</evidence>
<dbReference type="AlphaFoldDB" id="A0A0B1TLY7"/>
<name>A0A0B1TLY7_OESDE</name>
<dbReference type="OrthoDB" id="10460732at2759"/>
<protein>
    <recommendedName>
        <fullName evidence="1">DUF7636 domain-containing protein</fullName>
    </recommendedName>
</protein>
<sequence length="67" mass="7462">MRKTGVAGLSLRRLPGRQRRVAICARGSNQSLRLLRNLVIVKPVKAVNGAEETSALLPHLIYQNIMR</sequence>
<dbReference type="Proteomes" id="UP000053660">
    <property type="component" value="Unassembled WGS sequence"/>
</dbReference>
<feature type="domain" description="DUF7636" evidence="1">
    <location>
        <begin position="2"/>
        <end position="67"/>
    </location>
</feature>
<organism evidence="2 3">
    <name type="scientific">Oesophagostomum dentatum</name>
    <name type="common">Nodular worm</name>
    <dbReference type="NCBI Taxonomy" id="61180"/>
    <lineage>
        <taxon>Eukaryota</taxon>
        <taxon>Metazoa</taxon>
        <taxon>Ecdysozoa</taxon>
        <taxon>Nematoda</taxon>
        <taxon>Chromadorea</taxon>
        <taxon>Rhabditida</taxon>
        <taxon>Rhabditina</taxon>
        <taxon>Rhabditomorpha</taxon>
        <taxon>Strongyloidea</taxon>
        <taxon>Strongylidae</taxon>
        <taxon>Oesophagostomum</taxon>
    </lineage>
</organism>
<dbReference type="EMBL" id="KN549672">
    <property type="protein sequence ID" value="KHJ96425.1"/>
    <property type="molecule type" value="Genomic_DNA"/>
</dbReference>
<dbReference type="Pfam" id="PF24642">
    <property type="entry name" value="DUF7636"/>
    <property type="match status" value="1"/>
</dbReference>
<dbReference type="InterPro" id="IPR056053">
    <property type="entry name" value="DUF7636"/>
</dbReference>
<accession>A0A0B1TLY7</accession>
<proteinExistence type="predicted"/>